<dbReference type="Pfam" id="PF00067">
    <property type="entry name" value="p450"/>
    <property type="match status" value="1"/>
</dbReference>
<dbReference type="Gene3D" id="1.10.630.10">
    <property type="entry name" value="Cytochrome P450"/>
    <property type="match status" value="1"/>
</dbReference>
<comment type="subcellular location">
    <subcellularLocation>
        <location evidence="1">Membrane</location>
    </subcellularLocation>
</comment>
<dbReference type="GO" id="GO:0016705">
    <property type="term" value="F:oxidoreductase activity, acting on paired donors, with incorporation or reduction of molecular oxygen"/>
    <property type="evidence" value="ECO:0007669"/>
    <property type="project" value="InterPro"/>
</dbReference>
<comment type="similarity">
    <text evidence="2">Belongs to the cytochrome P450 family.</text>
</comment>
<dbReference type="SUPFAM" id="SSF48264">
    <property type="entry name" value="Cytochrome P450"/>
    <property type="match status" value="1"/>
</dbReference>
<evidence type="ECO:0000256" key="8">
    <source>
        <dbReference type="ARBA" id="ARBA00023004"/>
    </source>
</evidence>
<dbReference type="GO" id="GO:0006629">
    <property type="term" value="P:lipid metabolic process"/>
    <property type="evidence" value="ECO:0007669"/>
    <property type="project" value="UniProtKB-ARBA"/>
</dbReference>
<evidence type="ECO:0000256" key="4">
    <source>
        <dbReference type="ARBA" id="ARBA00022692"/>
    </source>
</evidence>
<dbReference type="InterPro" id="IPR002401">
    <property type="entry name" value="Cyt_P450_E_grp-I"/>
</dbReference>
<dbReference type="SMR" id="A0A3L6FFQ2"/>
<keyword evidence="4" id="KW-0812">Transmembrane</keyword>
<evidence type="ECO:0000256" key="6">
    <source>
        <dbReference type="ARBA" id="ARBA00022989"/>
    </source>
</evidence>
<evidence type="ECO:0000256" key="7">
    <source>
        <dbReference type="ARBA" id="ARBA00023002"/>
    </source>
</evidence>
<keyword evidence="10" id="KW-0472">Membrane</keyword>
<dbReference type="GO" id="GO:0016020">
    <property type="term" value="C:membrane"/>
    <property type="evidence" value="ECO:0007669"/>
    <property type="project" value="UniProtKB-SubCell"/>
</dbReference>
<dbReference type="InterPro" id="IPR036396">
    <property type="entry name" value="Cyt_P450_sf"/>
</dbReference>
<organism evidence="11">
    <name type="scientific">Zea mays</name>
    <name type="common">Maize</name>
    <dbReference type="NCBI Taxonomy" id="4577"/>
    <lineage>
        <taxon>Eukaryota</taxon>
        <taxon>Viridiplantae</taxon>
        <taxon>Streptophyta</taxon>
        <taxon>Embryophyta</taxon>
        <taxon>Tracheophyta</taxon>
        <taxon>Spermatophyta</taxon>
        <taxon>Magnoliopsida</taxon>
        <taxon>Liliopsida</taxon>
        <taxon>Poales</taxon>
        <taxon>Poaceae</taxon>
        <taxon>PACMAD clade</taxon>
        <taxon>Panicoideae</taxon>
        <taxon>Andropogonodae</taxon>
        <taxon>Andropogoneae</taxon>
        <taxon>Tripsacinae</taxon>
        <taxon>Zea</taxon>
    </lineage>
</organism>
<gene>
    <name evidence="11" type="ORF">Zm00014a_011559</name>
</gene>
<dbReference type="PRINTS" id="PR00463">
    <property type="entry name" value="EP450I"/>
</dbReference>
<dbReference type="PRINTS" id="PR00385">
    <property type="entry name" value="P450"/>
</dbReference>
<accession>A0A3L6FFQ2</accession>
<dbReference type="GO" id="GO:0005506">
    <property type="term" value="F:iron ion binding"/>
    <property type="evidence" value="ECO:0007669"/>
    <property type="project" value="InterPro"/>
</dbReference>
<keyword evidence="5" id="KW-0479">Metal-binding</keyword>
<keyword evidence="6" id="KW-1133">Transmembrane helix</keyword>
<dbReference type="GO" id="GO:0020037">
    <property type="term" value="F:heme binding"/>
    <property type="evidence" value="ECO:0007669"/>
    <property type="project" value="InterPro"/>
</dbReference>
<dbReference type="InterPro" id="IPR001128">
    <property type="entry name" value="Cyt_P450"/>
</dbReference>
<evidence type="ECO:0000256" key="5">
    <source>
        <dbReference type="ARBA" id="ARBA00022723"/>
    </source>
</evidence>
<evidence type="ECO:0000256" key="3">
    <source>
        <dbReference type="ARBA" id="ARBA00022617"/>
    </source>
</evidence>
<name>A0A3L6FFQ2_MAIZE</name>
<dbReference type="InterPro" id="IPR050665">
    <property type="entry name" value="Cytochrome_P450_Monooxygen"/>
</dbReference>
<keyword evidence="8" id="KW-0408">Iron</keyword>
<dbReference type="PANTHER" id="PTHR24282">
    <property type="entry name" value="CYTOCHROME P450 FAMILY MEMBER"/>
    <property type="match status" value="1"/>
</dbReference>
<evidence type="ECO:0000256" key="1">
    <source>
        <dbReference type="ARBA" id="ARBA00004370"/>
    </source>
</evidence>
<proteinExistence type="inferred from homology"/>
<dbReference type="AlphaFoldDB" id="A0A3L6FFQ2"/>
<sequence length="534" mass="59370">MAMAIAALELLYVLGSLVALRLAWQVLEWGWLSPRRLGRALRAEGLRGTAYRFPAGDAKDEERLLAAARAKPMPSLSHAISARVGPLVHNAIHEHGKISVVWIGPTPKVILSDPKLVREVLSKSSKFGDFQKPKLPSHFIKLIAQGLTVHEGEKWAIHRKIIRSAFLVEKLKEMLPAFTVCTGELMGRWEESMGCDGAREIDVWPEMQDLTGDAISRAAFGSSLIEGRRIFRIQAEQIKIANEMTNLYIPGYTYLPTKPNRRIKANAREVEALLRGIITKRETAMKNGHADDSDLLGKLMQSNVEEAHGGGGSSKPMMTMEDIIGELKLFYFAGMETTSALLAWTLIVLSMHPEWQDRAREEVLEVFGKNEPNINGTNSLKVVTMVLYEVLRLYPPIIDLERQTWKEMELGGVRYPPGVTLLLPILAIHHDPDLWGEDVDQFRPERFADGISKASRDTPAFFPRLGAADLRRPELRAAGGQGSAGHAAATLLVWALAVLHARAVLRLHRAAGTRGADRGQENLIILFTEYCDDI</sequence>
<dbReference type="PANTHER" id="PTHR24282:SF127">
    <property type="entry name" value="CYTOCHROME P450 72A15"/>
    <property type="match status" value="1"/>
</dbReference>
<comment type="caution">
    <text evidence="11">The sequence shown here is derived from an EMBL/GenBank/DDBJ whole genome shotgun (WGS) entry which is preliminary data.</text>
</comment>
<evidence type="ECO:0000256" key="2">
    <source>
        <dbReference type="ARBA" id="ARBA00010617"/>
    </source>
</evidence>
<evidence type="ECO:0000256" key="9">
    <source>
        <dbReference type="ARBA" id="ARBA00023033"/>
    </source>
</evidence>
<keyword evidence="3" id="KW-0349">Heme</keyword>
<dbReference type="ExpressionAtlas" id="A0A3L6FFQ2">
    <property type="expression patterns" value="baseline and differential"/>
</dbReference>
<evidence type="ECO:0000313" key="11">
    <source>
        <dbReference type="EMBL" id="PWZ31763.1"/>
    </source>
</evidence>
<dbReference type="EMBL" id="NCVQ01000004">
    <property type="protein sequence ID" value="PWZ31763.1"/>
    <property type="molecule type" value="Genomic_DNA"/>
</dbReference>
<protein>
    <submittedName>
        <fullName evidence="11">Cytochrome P450 72A15</fullName>
    </submittedName>
</protein>
<reference evidence="11" key="1">
    <citation type="journal article" date="2018" name="Nat. Genet.">
        <title>Extensive intraspecific gene order and gene structural variations between Mo17 and other maize genomes.</title>
        <authorList>
            <person name="Sun S."/>
            <person name="Zhou Y."/>
            <person name="Chen J."/>
            <person name="Shi J."/>
            <person name="Zhao H."/>
            <person name="Zhao H."/>
            <person name="Song W."/>
            <person name="Zhang M."/>
            <person name="Cui Y."/>
            <person name="Dong X."/>
            <person name="Liu H."/>
            <person name="Ma X."/>
            <person name="Jiao Y."/>
            <person name="Wang B."/>
            <person name="Wei X."/>
            <person name="Stein J.C."/>
            <person name="Glaubitz J.C."/>
            <person name="Lu F."/>
            <person name="Yu G."/>
            <person name="Liang C."/>
            <person name="Fengler K."/>
            <person name="Li B."/>
            <person name="Rafalski A."/>
            <person name="Schnable P.S."/>
            <person name="Ware D.H."/>
            <person name="Buckler E.S."/>
            <person name="Lai J."/>
        </authorList>
    </citation>
    <scope>NUCLEOTIDE SEQUENCE [LARGE SCALE GENOMIC DNA]</scope>
    <source>
        <tissue evidence="11">Seedling</tissue>
    </source>
</reference>
<keyword evidence="7" id="KW-0560">Oxidoreductase</keyword>
<dbReference type="Proteomes" id="UP000251960">
    <property type="component" value="Chromosome 3"/>
</dbReference>
<evidence type="ECO:0000256" key="10">
    <source>
        <dbReference type="ARBA" id="ARBA00023136"/>
    </source>
</evidence>
<dbReference type="GO" id="GO:0004497">
    <property type="term" value="F:monooxygenase activity"/>
    <property type="evidence" value="ECO:0007669"/>
    <property type="project" value="UniProtKB-KW"/>
</dbReference>
<keyword evidence="9" id="KW-0503">Monooxygenase</keyword>